<feature type="region of interest" description="Disordered" evidence="1">
    <location>
        <begin position="1"/>
        <end position="29"/>
    </location>
</feature>
<protein>
    <recommendedName>
        <fullName evidence="3">Mariner Mos1 transposase</fullName>
    </recommendedName>
</protein>
<evidence type="ECO:0000313" key="2">
    <source>
        <dbReference type="EMBL" id="JAI36040.1"/>
    </source>
</evidence>
<proteinExistence type="predicted"/>
<dbReference type="GO" id="GO:0003676">
    <property type="term" value="F:nucleic acid binding"/>
    <property type="evidence" value="ECO:0007669"/>
    <property type="project" value="InterPro"/>
</dbReference>
<organism evidence="2">
    <name type="scientific">Bactrocera latifrons</name>
    <name type="common">Malaysian fruit fly</name>
    <name type="synonym">Chaetodacus latifrons</name>
    <dbReference type="NCBI Taxonomy" id="174628"/>
    <lineage>
        <taxon>Eukaryota</taxon>
        <taxon>Metazoa</taxon>
        <taxon>Ecdysozoa</taxon>
        <taxon>Arthropoda</taxon>
        <taxon>Hexapoda</taxon>
        <taxon>Insecta</taxon>
        <taxon>Pterygota</taxon>
        <taxon>Neoptera</taxon>
        <taxon>Endopterygota</taxon>
        <taxon>Diptera</taxon>
        <taxon>Brachycera</taxon>
        <taxon>Muscomorpha</taxon>
        <taxon>Tephritoidea</taxon>
        <taxon>Tephritidae</taxon>
        <taxon>Bactrocera</taxon>
        <taxon>Bactrocera</taxon>
    </lineage>
</organism>
<gene>
    <name evidence="2" type="ORF">c9_g4_i1</name>
</gene>
<sequence>MAYKFDMHTSQRSSQWKKKDEPKSKTPRQSHLKILWFSARICSEGQLANKELYLDVLRRLCENIGRKRPKLMTNNFWIFHDVKTSSNRSTILTEFKAKNAMNTIDQLPYAPDLAQCDFFMFP</sequence>
<dbReference type="AlphaFoldDB" id="A0A0K8VBX8"/>
<evidence type="ECO:0000256" key="1">
    <source>
        <dbReference type="SAM" id="MobiDB-lite"/>
    </source>
</evidence>
<evidence type="ECO:0008006" key="3">
    <source>
        <dbReference type="Google" id="ProtNLM"/>
    </source>
</evidence>
<name>A0A0K8VBX8_BACLA</name>
<dbReference type="EMBL" id="GDHF01016274">
    <property type="protein sequence ID" value="JAI36040.1"/>
    <property type="molecule type" value="Transcribed_RNA"/>
</dbReference>
<dbReference type="InterPro" id="IPR036397">
    <property type="entry name" value="RNaseH_sf"/>
</dbReference>
<accession>A0A0K8VBX8</accession>
<reference evidence="2" key="1">
    <citation type="submission" date="2015-06" db="EMBL/GenBank/DDBJ databases">
        <authorList>
            <person name="Hoefler B.C."/>
            <person name="Straight P.D."/>
        </authorList>
    </citation>
    <scope>NUCLEOTIDE SEQUENCE</scope>
</reference>
<dbReference type="Gene3D" id="3.30.420.10">
    <property type="entry name" value="Ribonuclease H-like superfamily/Ribonuclease H"/>
    <property type="match status" value="1"/>
</dbReference>